<keyword evidence="2" id="KW-1185">Reference proteome</keyword>
<evidence type="ECO:0000313" key="2">
    <source>
        <dbReference type="Proteomes" id="UP000326903"/>
    </source>
</evidence>
<dbReference type="RefSeq" id="WP_150414251.1">
    <property type="nucleotide sequence ID" value="NZ_VYQF01000001.1"/>
</dbReference>
<dbReference type="EMBL" id="VYQF01000001">
    <property type="protein sequence ID" value="KAA9042122.1"/>
    <property type="molecule type" value="Genomic_DNA"/>
</dbReference>
<name>A0A5J5IRE0_9BACT</name>
<comment type="caution">
    <text evidence="1">The sequence shown here is derived from an EMBL/GenBank/DDBJ whole genome shotgun (WGS) entry which is preliminary data.</text>
</comment>
<accession>A0A5J5IRE0</accession>
<evidence type="ECO:0000313" key="1">
    <source>
        <dbReference type="EMBL" id="KAA9042122.1"/>
    </source>
</evidence>
<gene>
    <name evidence="1" type="ORF">FW778_08920</name>
</gene>
<proteinExistence type="predicted"/>
<reference evidence="1 2" key="1">
    <citation type="submission" date="2019-09" db="EMBL/GenBank/DDBJ databases">
        <title>Draft genome sequence of Ginsengibacter sp. BR5-29.</title>
        <authorList>
            <person name="Im W.-T."/>
        </authorList>
    </citation>
    <scope>NUCLEOTIDE SEQUENCE [LARGE SCALE GENOMIC DNA]</scope>
    <source>
        <strain evidence="1 2">BR5-29</strain>
    </source>
</reference>
<sequence>MPFTDCCLLAKIVGFCKMQQQNICRQGYRATNGYGCMPLLKQYKNAANKIFLPARVTRKVTQKFFLRENDAGKAMLKTFFRIKDDAKPQLKTFYIQLMIKSDAKNYFTDE</sequence>
<protein>
    <submittedName>
        <fullName evidence="1">Uncharacterized protein</fullName>
    </submittedName>
</protein>
<dbReference type="Proteomes" id="UP000326903">
    <property type="component" value="Unassembled WGS sequence"/>
</dbReference>
<dbReference type="AlphaFoldDB" id="A0A5J5IRE0"/>
<organism evidence="1 2">
    <name type="scientific">Ginsengibacter hankyongi</name>
    <dbReference type="NCBI Taxonomy" id="2607284"/>
    <lineage>
        <taxon>Bacteria</taxon>
        <taxon>Pseudomonadati</taxon>
        <taxon>Bacteroidota</taxon>
        <taxon>Chitinophagia</taxon>
        <taxon>Chitinophagales</taxon>
        <taxon>Chitinophagaceae</taxon>
        <taxon>Ginsengibacter</taxon>
    </lineage>
</organism>